<organism evidence="11 12">
    <name type="scientific">Coemansia reversa (strain ATCC 12441 / NRRL 1564)</name>
    <dbReference type="NCBI Taxonomy" id="763665"/>
    <lineage>
        <taxon>Eukaryota</taxon>
        <taxon>Fungi</taxon>
        <taxon>Fungi incertae sedis</taxon>
        <taxon>Zoopagomycota</taxon>
        <taxon>Kickxellomycotina</taxon>
        <taxon>Kickxellomycetes</taxon>
        <taxon>Kickxellales</taxon>
        <taxon>Kickxellaceae</taxon>
        <taxon>Coemansia</taxon>
    </lineage>
</organism>
<dbReference type="GO" id="GO:0005789">
    <property type="term" value="C:endoplasmic reticulum membrane"/>
    <property type="evidence" value="ECO:0007669"/>
    <property type="project" value="UniProtKB-SubCell"/>
</dbReference>
<evidence type="ECO:0000256" key="1">
    <source>
        <dbReference type="ARBA" id="ARBA00004477"/>
    </source>
</evidence>
<dbReference type="OrthoDB" id="377083at2759"/>
<dbReference type="EC" id="2.7.1.108" evidence="3"/>
<feature type="transmembrane region" description="Helical" evidence="10">
    <location>
        <begin position="58"/>
        <end position="78"/>
    </location>
</feature>
<dbReference type="STRING" id="763665.A0A2G5B995"/>
<keyword evidence="8 10" id="KW-1133">Transmembrane helix</keyword>
<evidence type="ECO:0000313" key="11">
    <source>
        <dbReference type="EMBL" id="PIA15560.1"/>
    </source>
</evidence>
<feature type="transmembrane region" description="Helical" evidence="10">
    <location>
        <begin position="303"/>
        <end position="321"/>
    </location>
</feature>
<reference evidence="11 12" key="1">
    <citation type="journal article" date="2015" name="Genome Biol. Evol.">
        <title>Phylogenomic analyses indicate that early fungi evolved digesting cell walls of algal ancestors of land plants.</title>
        <authorList>
            <person name="Chang Y."/>
            <person name="Wang S."/>
            <person name="Sekimoto S."/>
            <person name="Aerts A.L."/>
            <person name="Choi C."/>
            <person name="Clum A."/>
            <person name="LaButti K.M."/>
            <person name="Lindquist E.A."/>
            <person name="Yee Ngan C."/>
            <person name="Ohm R.A."/>
            <person name="Salamov A.A."/>
            <person name="Grigoriev I.V."/>
            <person name="Spatafora J.W."/>
            <person name="Berbee M.L."/>
        </authorList>
    </citation>
    <scope>NUCLEOTIDE SEQUENCE [LARGE SCALE GENOMIC DNA]</scope>
    <source>
        <strain evidence="11 12">NRRL 1564</strain>
    </source>
</reference>
<keyword evidence="9 10" id="KW-0472">Membrane</keyword>
<comment type="similarity">
    <text evidence="2">Belongs to the polyprenol kinase family.</text>
</comment>
<evidence type="ECO:0000256" key="4">
    <source>
        <dbReference type="ARBA" id="ARBA00022679"/>
    </source>
</evidence>
<keyword evidence="4" id="KW-0808">Transferase</keyword>
<feature type="transmembrane region" description="Helical" evidence="10">
    <location>
        <begin position="237"/>
        <end position="255"/>
    </location>
</feature>
<evidence type="ECO:0000256" key="5">
    <source>
        <dbReference type="ARBA" id="ARBA00022692"/>
    </source>
</evidence>
<evidence type="ECO:0000256" key="8">
    <source>
        <dbReference type="ARBA" id="ARBA00022989"/>
    </source>
</evidence>
<dbReference type="PANTHER" id="PTHR13205">
    <property type="entry name" value="TRANSMEMBRANE PROTEIN 15-RELATED"/>
    <property type="match status" value="1"/>
</dbReference>
<gene>
    <name evidence="11" type="ORF">COEREDRAFT_9262</name>
</gene>
<feature type="transmembrane region" description="Helical" evidence="10">
    <location>
        <begin position="149"/>
        <end position="168"/>
    </location>
</feature>
<comment type="subcellular location">
    <subcellularLocation>
        <location evidence="1">Endoplasmic reticulum membrane</location>
        <topology evidence="1">Multi-pass membrane protein</topology>
    </subcellularLocation>
</comment>
<keyword evidence="7" id="KW-0256">Endoplasmic reticulum</keyword>
<keyword evidence="5 10" id="KW-0812">Transmembrane</keyword>
<dbReference type="InterPro" id="IPR032974">
    <property type="entry name" value="Polypren_kinase"/>
</dbReference>
<evidence type="ECO:0000256" key="7">
    <source>
        <dbReference type="ARBA" id="ARBA00022824"/>
    </source>
</evidence>
<dbReference type="EMBL" id="KZ303506">
    <property type="protein sequence ID" value="PIA15560.1"/>
    <property type="molecule type" value="Genomic_DNA"/>
</dbReference>
<dbReference type="AlphaFoldDB" id="A0A2G5B995"/>
<feature type="transmembrane region" description="Helical" evidence="10">
    <location>
        <begin position="33"/>
        <end position="52"/>
    </location>
</feature>
<sequence>MTGGVRAVQRVWHFLHDWAVYSLTMKQMRRVRLLGEAWVATGVLLATAWHHGLPAQGGGAAVLVAAAVAGQIGWRLGAQATSAQTEARKRMLRPLADDGGVWAAALVPLTVLAVDGGVGLSRAGAWALAAILAWAAKAAALDAGVSMRLSVGAAGLAFLGWSGGAAALGLRPSAGTLVLAGAAAAAQAVTELLVRRLPRSFTLGEAAAAAQGAVIVAVDLAARVAARPTATGDTQMATLLVEAACAGLALLVLVLAHVPAQLAWVCASTATCAAAALWLAAAVTDVHPLAWLAEVAFGCRSHVLVLGWWLVLAAVSTLLCIRGGLAELHSKQSGPRTDLLELPDNCLELPATQSGPPASRLELPASGPSFSSMFALHVRRKAWHLAVVLAVVPGYVWAQTLLRIALAAALAAFVVAEAVRVRGVAPVAVPLGRFLGCFTDARDAGRVVTSHFHLLLGCAVPVWVHPAQPIAALAGVLALGVADSAASLTGLRWGVHRWPASSKTVEGSAAFAASLFVATELMARIADVPGAWAARLATSVVLALLEAATEQNDNMILPLAMAALTDVPLLPASALLLLSAVAALAPLRCTCSRLRAVASVA</sequence>
<dbReference type="GO" id="GO:0043048">
    <property type="term" value="P:dolichyl monophosphate biosynthetic process"/>
    <property type="evidence" value="ECO:0007669"/>
    <property type="project" value="TreeGrafter"/>
</dbReference>
<feature type="transmembrane region" description="Helical" evidence="10">
    <location>
        <begin position="124"/>
        <end position="142"/>
    </location>
</feature>
<dbReference type="PANTHER" id="PTHR13205:SF15">
    <property type="entry name" value="DOLICHOL KINASE"/>
    <property type="match status" value="1"/>
</dbReference>
<accession>A0A2G5B995</accession>
<proteinExistence type="inferred from homology"/>
<evidence type="ECO:0000256" key="10">
    <source>
        <dbReference type="SAM" id="Phobius"/>
    </source>
</evidence>
<feature type="transmembrane region" description="Helical" evidence="10">
    <location>
        <begin position="382"/>
        <end position="398"/>
    </location>
</feature>
<dbReference type="Proteomes" id="UP000242474">
    <property type="component" value="Unassembled WGS sequence"/>
</dbReference>
<evidence type="ECO:0000313" key="12">
    <source>
        <dbReference type="Proteomes" id="UP000242474"/>
    </source>
</evidence>
<name>A0A2G5B995_COERN</name>
<feature type="transmembrane region" description="Helical" evidence="10">
    <location>
        <begin position="99"/>
        <end position="118"/>
    </location>
</feature>
<feature type="transmembrane region" description="Helical" evidence="10">
    <location>
        <begin position="262"/>
        <end position="283"/>
    </location>
</feature>
<evidence type="ECO:0000256" key="6">
    <source>
        <dbReference type="ARBA" id="ARBA00022777"/>
    </source>
</evidence>
<keyword evidence="6" id="KW-0418">Kinase</keyword>
<evidence type="ECO:0000256" key="9">
    <source>
        <dbReference type="ARBA" id="ARBA00023136"/>
    </source>
</evidence>
<evidence type="ECO:0000256" key="3">
    <source>
        <dbReference type="ARBA" id="ARBA00012132"/>
    </source>
</evidence>
<evidence type="ECO:0000256" key="2">
    <source>
        <dbReference type="ARBA" id="ARBA00010794"/>
    </source>
</evidence>
<dbReference type="GO" id="GO:0004168">
    <property type="term" value="F:dolichol kinase activity"/>
    <property type="evidence" value="ECO:0007669"/>
    <property type="project" value="UniProtKB-EC"/>
</dbReference>
<keyword evidence="12" id="KW-1185">Reference proteome</keyword>
<protein>
    <recommendedName>
        <fullName evidence="3">dolichol kinase</fullName>
        <ecNumber evidence="3">2.7.1.108</ecNumber>
    </recommendedName>
</protein>